<dbReference type="PROSITE" id="PS50970">
    <property type="entry name" value="HCY"/>
    <property type="match status" value="1"/>
</dbReference>
<evidence type="ECO:0000256" key="1">
    <source>
        <dbReference type="ARBA" id="ARBA00022603"/>
    </source>
</evidence>
<dbReference type="Gene3D" id="3.20.20.330">
    <property type="entry name" value="Homocysteine-binding-like domain"/>
    <property type="match status" value="1"/>
</dbReference>
<dbReference type="KEGG" id="lel:PVL30_000630"/>
<evidence type="ECO:0000259" key="6">
    <source>
        <dbReference type="PROSITE" id="PS50970"/>
    </source>
</evidence>
<dbReference type="Proteomes" id="UP000001996">
    <property type="component" value="Unassembled WGS sequence"/>
</dbReference>
<dbReference type="Pfam" id="PF02574">
    <property type="entry name" value="S-methyl_trans"/>
    <property type="match status" value="1"/>
</dbReference>
<dbReference type="eggNOG" id="KOG1579">
    <property type="taxonomic scope" value="Eukaryota"/>
</dbReference>
<dbReference type="GO" id="GO:0008898">
    <property type="term" value="F:S-adenosylmethionine-homocysteine S-methyltransferase activity"/>
    <property type="evidence" value="ECO:0007669"/>
    <property type="project" value="TreeGrafter"/>
</dbReference>
<dbReference type="OrthoDB" id="261426at2759"/>
<comment type="cofactor">
    <cofactor evidence="5">
        <name>Zn(2+)</name>
        <dbReference type="ChEBI" id="CHEBI:29105"/>
    </cofactor>
</comment>
<dbReference type="GeneID" id="5235056"/>
<dbReference type="EMBL" id="CH981524">
    <property type="protein sequence ID" value="EDK42474.1"/>
    <property type="molecule type" value="Genomic_DNA"/>
</dbReference>
<dbReference type="InterPro" id="IPR036589">
    <property type="entry name" value="HCY_dom_sf"/>
</dbReference>
<gene>
    <name evidence="7" type="ORF">LELG_00652</name>
</gene>
<keyword evidence="3 5" id="KW-0479">Metal-binding</keyword>
<dbReference type="HOGENOM" id="CLU_004914_3_2_1"/>
<feature type="binding site" evidence="5">
    <location>
        <position position="243"/>
    </location>
    <ligand>
        <name>Zn(2+)</name>
        <dbReference type="ChEBI" id="CHEBI:29105"/>
    </ligand>
</feature>
<keyword evidence="4 5" id="KW-0862">Zinc</keyword>
<dbReference type="InParanoid" id="A5DTG6"/>
<dbReference type="FunCoup" id="A5DTG6">
    <property type="interactions" value="204"/>
</dbReference>
<keyword evidence="2 5" id="KW-0808">Transferase</keyword>
<dbReference type="GO" id="GO:0033528">
    <property type="term" value="P:S-methylmethionine cycle"/>
    <property type="evidence" value="ECO:0007669"/>
    <property type="project" value="TreeGrafter"/>
</dbReference>
<evidence type="ECO:0000256" key="2">
    <source>
        <dbReference type="ARBA" id="ARBA00022679"/>
    </source>
</evidence>
<dbReference type="GO" id="GO:0032259">
    <property type="term" value="P:methylation"/>
    <property type="evidence" value="ECO:0007669"/>
    <property type="project" value="UniProtKB-KW"/>
</dbReference>
<organism evidence="7 8">
    <name type="scientific">Lodderomyces elongisporus (strain ATCC 11503 / CBS 2605 / JCM 1781 / NBRC 1676 / NRRL YB-4239)</name>
    <name type="common">Yeast</name>
    <name type="synonym">Saccharomyces elongisporus</name>
    <dbReference type="NCBI Taxonomy" id="379508"/>
    <lineage>
        <taxon>Eukaryota</taxon>
        <taxon>Fungi</taxon>
        <taxon>Dikarya</taxon>
        <taxon>Ascomycota</taxon>
        <taxon>Saccharomycotina</taxon>
        <taxon>Pichiomycetes</taxon>
        <taxon>Debaryomycetaceae</taxon>
        <taxon>Candida/Lodderomyces clade</taxon>
        <taxon>Lodderomyces</taxon>
    </lineage>
</organism>
<evidence type="ECO:0000256" key="5">
    <source>
        <dbReference type="PROSITE-ProRule" id="PRU00333"/>
    </source>
</evidence>
<dbReference type="NCBIfam" id="NF007020">
    <property type="entry name" value="PRK09485.1"/>
    <property type="match status" value="1"/>
</dbReference>
<dbReference type="OMA" id="TECYEAQ"/>
<dbReference type="InterPro" id="IPR003726">
    <property type="entry name" value="HCY_dom"/>
</dbReference>
<dbReference type="SUPFAM" id="SSF82282">
    <property type="entry name" value="Homocysteine S-methyltransferase"/>
    <property type="match status" value="1"/>
</dbReference>
<dbReference type="GO" id="GO:0046872">
    <property type="term" value="F:metal ion binding"/>
    <property type="evidence" value="ECO:0007669"/>
    <property type="project" value="UniProtKB-KW"/>
</dbReference>
<dbReference type="AlphaFoldDB" id="A5DTG6"/>
<keyword evidence="8" id="KW-1185">Reference proteome</keyword>
<protein>
    <recommendedName>
        <fullName evidence="6">Hcy-binding domain-containing protein</fullName>
    </recommendedName>
</protein>
<proteinExistence type="predicted"/>
<feature type="binding site" evidence="5">
    <location>
        <position position="309"/>
    </location>
    <ligand>
        <name>Zn(2+)</name>
        <dbReference type="ChEBI" id="CHEBI:29105"/>
    </ligand>
</feature>
<dbReference type="VEuPathDB" id="FungiDB:LELG_00652"/>
<dbReference type="InterPro" id="IPR051486">
    <property type="entry name" value="Hcy_S-methyltransferase"/>
</dbReference>
<dbReference type="PANTHER" id="PTHR46015">
    <property type="entry name" value="ZGC:172121"/>
    <property type="match status" value="1"/>
</dbReference>
<dbReference type="PANTHER" id="PTHR46015:SF1">
    <property type="entry name" value="HOMOCYSTEINE S-METHYLTRANSFERASE-LIKE ISOFORM 1"/>
    <property type="match status" value="1"/>
</dbReference>
<keyword evidence="1 5" id="KW-0489">Methyltransferase</keyword>
<reference evidence="7 8" key="1">
    <citation type="journal article" date="2009" name="Nature">
        <title>Evolution of pathogenicity and sexual reproduction in eight Candida genomes.</title>
        <authorList>
            <person name="Butler G."/>
            <person name="Rasmussen M.D."/>
            <person name="Lin M.F."/>
            <person name="Santos M.A."/>
            <person name="Sakthikumar S."/>
            <person name="Munro C.A."/>
            <person name="Rheinbay E."/>
            <person name="Grabherr M."/>
            <person name="Forche A."/>
            <person name="Reedy J.L."/>
            <person name="Agrafioti I."/>
            <person name="Arnaud M.B."/>
            <person name="Bates S."/>
            <person name="Brown A.J."/>
            <person name="Brunke S."/>
            <person name="Costanzo M.C."/>
            <person name="Fitzpatrick D.A."/>
            <person name="de Groot P.W."/>
            <person name="Harris D."/>
            <person name="Hoyer L.L."/>
            <person name="Hube B."/>
            <person name="Klis F.M."/>
            <person name="Kodira C."/>
            <person name="Lennard N."/>
            <person name="Logue M.E."/>
            <person name="Martin R."/>
            <person name="Neiman A.M."/>
            <person name="Nikolaou E."/>
            <person name="Quail M.A."/>
            <person name="Quinn J."/>
            <person name="Santos M.C."/>
            <person name="Schmitzberger F.F."/>
            <person name="Sherlock G."/>
            <person name="Shah P."/>
            <person name="Silverstein K.A."/>
            <person name="Skrzypek M.S."/>
            <person name="Soll D."/>
            <person name="Staggs R."/>
            <person name="Stansfield I."/>
            <person name="Stumpf M.P."/>
            <person name="Sudbery P.E."/>
            <person name="Srikantha T."/>
            <person name="Zeng Q."/>
            <person name="Berman J."/>
            <person name="Berriman M."/>
            <person name="Heitman J."/>
            <person name="Gow N.A."/>
            <person name="Lorenz M.C."/>
            <person name="Birren B.W."/>
            <person name="Kellis M."/>
            <person name="Cuomo C.A."/>
        </authorList>
    </citation>
    <scope>NUCLEOTIDE SEQUENCE [LARGE SCALE GENOMIC DNA]</scope>
    <source>
        <strain evidence="8">ATCC 11503 / BCRC 21390 / CBS 2605 / JCM 1781 / NBRC 1676 / NRRL YB-4239</strain>
    </source>
</reference>
<dbReference type="STRING" id="379508.A5DTG6"/>
<accession>A5DTG6</accession>
<sequence length="326" mass="36653">MSQNIFNKKVVLDGALGTALEDLIDPSAPYLPSKSPLWSGQVLLDAPELIQKVHEMYIGAGSEVIFTSTYQLSYDSLRKHTTLSDEQILEVWQRSIDLVRAAALSIDETARYTKEKESRGEPGKVHIAGSIGPYAAYLANGSEYTGDYGNVTDEQLEAFHTPMLEFFTENEAVDLIAFETIPNFQELKAVTKLVKRLNCKKPVLFSITCQNLDNLTDGTPLLEVKKYLDFCLPKEQKILGINCVEYTLVQGIMSHFAGFKFYVYPNLGFEYDLEKHQFVIKEGRSEDDWRLFVENLASKEAVIGIGGCCNTGVKEIEQISQVMYKE</sequence>
<dbReference type="GO" id="GO:0009086">
    <property type="term" value="P:methionine biosynthetic process"/>
    <property type="evidence" value="ECO:0007669"/>
    <property type="project" value="TreeGrafter"/>
</dbReference>
<evidence type="ECO:0000313" key="8">
    <source>
        <dbReference type="Proteomes" id="UP000001996"/>
    </source>
</evidence>
<name>A5DTG6_LODEL</name>
<feature type="binding site" evidence="5">
    <location>
        <position position="308"/>
    </location>
    <ligand>
        <name>Zn(2+)</name>
        <dbReference type="ChEBI" id="CHEBI:29105"/>
    </ligand>
</feature>
<evidence type="ECO:0000256" key="4">
    <source>
        <dbReference type="ARBA" id="ARBA00022833"/>
    </source>
</evidence>
<evidence type="ECO:0000256" key="3">
    <source>
        <dbReference type="ARBA" id="ARBA00022723"/>
    </source>
</evidence>
<feature type="domain" description="Hcy-binding" evidence="6">
    <location>
        <begin position="1"/>
        <end position="323"/>
    </location>
</feature>
<evidence type="ECO:0000313" key="7">
    <source>
        <dbReference type="EMBL" id="EDK42474.1"/>
    </source>
</evidence>